<dbReference type="EMBL" id="JASPKY010000046">
    <property type="protein sequence ID" value="KAK9745671.1"/>
    <property type="molecule type" value="Genomic_DNA"/>
</dbReference>
<dbReference type="InterPro" id="IPR036397">
    <property type="entry name" value="RNaseH_sf"/>
</dbReference>
<dbReference type="GO" id="GO:0003676">
    <property type="term" value="F:nucleic acid binding"/>
    <property type="evidence" value="ECO:0007669"/>
    <property type="project" value="InterPro"/>
</dbReference>
<dbReference type="Proteomes" id="UP001458880">
    <property type="component" value="Unassembled WGS sequence"/>
</dbReference>
<protein>
    <submittedName>
        <fullName evidence="1">Uncharacterized protein</fullName>
    </submittedName>
</protein>
<proteinExistence type="predicted"/>
<sequence length="113" mass="13286">MVVLEKTHDNARSHTARRVTEYLDEVGVWDEMRKRLRRYVSALKNSGGLRDVLVQGMGQSPAECDPKCLIQRMPRRLPAVITARGEYSLQKSLKFRLFQQKAYYTKIVHFHYF</sequence>
<reference evidence="1 2" key="1">
    <citation type="journal article" date="2024" name="BMC Genomics">
        <title>De novo assembly and annotation of Popillia japonica's genome with initial clues to its potential as an invasive pest.</title>
        <authorList>
            <person name="Cucini C."/>
            <person name="Boschi S."/>
            <person name="Funari R."/>
            <person name="Cardaioli E."/>
            <person name="Iannotti N."/>
            <person name="Marturano G."/>
            <person name="Paoli F."/>
            <person name="Bruttini M."/>
            <person name="Carapelli A."/>
            <person name="Frati F."/>
            <person name="Nardi F."/>
        </authorList>
    </citation>
    <scope>NUCLEOTIDE SEQUENCE [LARGE SCALE GENOMIC DNA]</scope>
    <source>
        <strain evidence="1">DMR45628</strain>
    </source>
</reference>
<evidence type="ECO:0000313" key="1">
    <source>
        <dbReference type="EMBL" id="KAK9745671.1"/>
    </source>
</evidence>
<accession>A0AAW1MHE9</accession>
<organism evidence="1 2">
    <name type="scientific">Popillia japonica</name>
    <name type="common">Japanese beetle</name>
    <dbReference type="NCBI Taxonomy" id="7064"/>
    <lineage>
        <taxon>Eukaryota</taxon>
        <taxon>Metazoa</taxon>
        <taxon>Ecdysozoa</taxon>
        <taxon>Arthropoda</taxon>
        <taxon>Hexapoda</taxon>
        <taxon>Insecta</taxon>
        <taxon>Pterygota</taxon>
        <taxon>Neoptera</taxon>
        <taxon>Endopterygota</taxon>
        <taxon>Coleoptera</taxon>
        <taxon>Polyphaga</taxon>
        <taxon>Scarabaeiformia</taxon>
        <taxon>Scarabaeidae</taxon>
        <taxon>Rutelinae</taxon>
        <taxon>Popillia</taxon>
    </lineage>
</organism>
<dbReference type="Gene3D" id="3.30.420.10">
    <property type="entry name" value="Ribonuclease H-like superfamily/Ribonuclease H"/>
    <property type="match status" value="1"/>
</dbReference>
<dbReference type="AlphaFoldDB" id="A0AAW1MHE9"/>
<evidence type="ECO:0000313" key="2">
    <source>
        <dbReference type="Proteomes" id="UP001458880"/>
    </source>
</evidence>
<gene>
    <name evidence="1" type="ORF">QE152_g6731</name>
</gene>
<keyword evidence="2" id="KW-1185">Reference proteome</keyword>
<comment type="caution">
    <text evidence="1">The sequence shown here is derived from an EMBL/GenBank/DDBJ whole genome shotgun (WGS) entry which is preliminary data.</text>
</comment>
<name>A0AAW1MHE9_POPJA</name>